<evidence type="ECO:0000313" key="2">
    <source>
        <dbReference type="Proteomes" id="UP000070444"/>
    </source>
</evidence>
<dbReference type="EMBL" id="KQ964440">
    <property type="protein sequence ID" value="KXN73148.1"/>
    <property type="molecule type" value="Genomic_DNA"/>
</dbReference>
<sequence length="111" mass="12522">MQNIYAAKTSEIDNVIDRKKNLVKLSNSEYIAVEKIEAFYRNRQVISAVCICAHSGPSKSKKITHLVYKSGLKGTEIISGIYLQIQYISSTLSRSPFKKLGCKALFIFILF</sequence>
<reference evidence="1 2" key="1">
    <citation type="journal article" date="2015" name="Genome Biol. Evol.">
        <title>Phylogenomic analyses indicate that early fungi evolved digesting cell walls of algal ancestors of land plants.</title>
        <authorList>
            <person name="Chang Y."/>
            <person name="Wang S."/>
            <person name="Sekimoto S."/>
            <person name="Aerts A.L."/>
            <person name="Choi C."/>
            <person name="Clum A."/>
            <person name="LaButti K.M."/>
            <person name="Lindquist E.A."/>
            <person name="Yee Ngan C."/>
            <person name="Ohm R.A."/>
            <person name="Salamov A.A."/>
            <person name="Grigoriev I.V."/>
            <person name="Spatafora J.W."/>
            <person name="Berbee M.L."/>
        </authorList>
    </citation>
    <scope>NUCLEOTIDE SEQUENCE [LARGE SCALE GENOMIC DNA]</scope>
    <source>
        <strain evidence="1 2">NRRL 28638</strain>
    </source>
</reference>
<dbReference type="AlphaFoldDB" id="A0A137PDR8"/>
<dbReference type="OrthoDB" id="2265020at2759"/>
<name>A0A137PDR8_CONC2</name>
<proteinExistence type="predicted"/>
<protein>
    <submittedName>
        <fullName evidence="1">Uncharacterized protein</fullName>
    </submittedName>
</protein>
<gene>
    <name evidence="1" type="ORF">CONCODRAFT_3811</name>
</gene>
<accession>A0A137PDR8</accession>
<organism evidence="1 2">
    <name type="scientific">Conidiobolus coronatus (strain ATCC 28846 / CBS 209.66 / NRRL 28638)</name>
    <name type="common">Delacroixia coronata</name>
    <dbReference type="NCBI Taxonomy" id="796925"/>
    <lineage>
        <taxon>Eukaryota</taxon>
        <taxon>Fungi</taxon>
        <taxon>Fungi incertae sedis</taxon>
        <taxon>Zoopagomycota</taxon>
        <taxon>Entomophthoromycotina</taxon>
        <taxon>Entomophthoromycetes</taxon>
        <taxon>Entomophthorales</taxon>
        <taxon>Ancylistaceae</taxon>
        <taxon>Conidiobolus</taxon>
    </lineage>
</organism>
<evidence type="ECO:0000313" key="1">
    <source>
        <dbReference type="EMBL" id="KXN73148.1"/>
    </source>
</evidence>
<keyword evidence="2" id="KW-1185">Reference proteome</keyword>
<dbReference type="STRING" id="796925.A0A137PDR8"/>
<dbReference type="Proteomes" id="UP000070444">
    <property type="component" value="Unassembled WGS sequence"/>
</dbReference>